<dbReference type="RefSeq" id="XP_006822136.1">
    <property type="nucleotide sequence ID" value="XM_006822073.1"/>
</dbReference>
<evidence type="ECO:0000256" key="5">
    <source>
        <dbReference type="SAM" id="Phobius"/>
    </source>
</evidence>
<evidence type="ECO:0000256" key="1">
    <source>
        <dbReference type="ARBA" id="ARBA00009191"/>
    </source>
</evidence>
<feature type="region of interest" description="Disordered" evidence="4">
    <location>
        <begin position="1"/>
        <end position="26"/>
    </location>
</feature>
<feature type="compositionally biased region" description="Basic and acidic residues" evidence="4">
    <location>
        <begin position="435"/>
        <end position="446"/>
    </location>
</feature>
<accession>A0ABM0MQ45</accession>
<feature type="transmembrane region" description="Helical" evidence="5">
    <location>
        <begin position="49"/>
        <end position="70"/>
    </location>
</feature>
<evidence type="ECO:0000313" key="7">
    <source>
        <dbReference type="Proteomes" id="UP000694865"/>
    </source>
</evidence>
<dbReference type="Gene3D" id="2.120.10.30">
    <property type="entry name" value="TolB, C-terminal domain"/>
    <property type="match status" value="1"/>
</dbReference>
<dbReference type="InterPro" id="IPR011042">
    <property type="entry name" value="6-blade_b-propeller_TolB-like"/>
</dbReference>
<dbReference type="GeneID" id="102810283"/>
<reference evidence="8" key="1">
    <citation type="submission" date="2025-08" db="UniProtKB">
        <authorList>
            <consortium name="RefSeq"/>
        </authorList>
    </citation>
    <scope>IDENTIFICATION</scope>
    <source>
        <tissue evidence="8">Testes</tissue>
    </source>
</reference>
<evidence type="ECO:0000256" key="2">
    <source>
        <dbReference type="ARBA" id="ARBA00022553"/>
    </source>
</evidence>
<dbReference type="PANTHER" id="PTHR10426">
    <property type="entry name" value="STRICTOSIDINE SYNTHASE-RELATED"/>
    <property type="match status" value="1"/>
</dbReference>
<keyword evidence="7" id="KW-1185">Reference proteome</keyword>
<sequence>MSVVEGGVRHRQVTGEAGPDVDEGQIYQEDRYSSLQNTKKDNEQAKTGFSCGGVFIITCVAVAITAIIIACLPSPIKPVTFSLPDPPEFVGVLAPNNKLQDAKKLFDGEITGPESLEFHDGVMYTGTTDGRLVKIIGKTVSTLATFGIPPCTGKYEEEPRCGRPLGIRVDSNGTLYVIDAYKGLYKVDPKTGDVIQLVSSNTVVEKKKMKLGNDLDLQKDGIVYFTDSSYKWQRRQHGYLSSEAGSCGRLLWYNPVTGKAKVLLKNLHFPNGVQLSPKQDYLLVTETTRARIIKYNLKGPNRGKVEVFANNLPGLPDNIRPSSSGGYWVGMAIIRDPTFSAFDYVASRPWLRSLLLKIFDPEILKRMAPKYGLLIELNADGDIIQSLHDPTGEVIPSVSEVLETAPGQLYLGSYHSSFIGKLDLSGSHRSSSSSNKDRKQSQEPDT</sequence>
<feature type="region of interest" description="Disordered" evidence="4">
    <location>
        <begin position="425"/>
        <end position="446"/>
    </location>
</feature>
<dbReference type="SUPFAM" id="SSF63829">
    <property type="entry name" value="Calcium-dependent phosphotriesterase"/>
    <property type="match status" value="1"/>
</dbReference>
<keyword evidence="2" id="KW-0597">Phosphoprotein</keyword>
<dbReference type="InterPro" id="IPR018119">
    <property type="entry name" value="Strictosidine_synth_cons-reg"/>
</dbReference>
<proteinExistence type="inferred from homology"/>
<keyword evidence="5" id="KW-1133">Transmembrane helix</keyword>
<feature type="domain" description="Strictosidine synthase conserved region" evidence="6">
    <location>
        <begin position="213"/>
        <end position="299"/>
    </location>
</feature>
<protein>
    <submittedName>
        <fullName evidence="8">Adipocyte plasma membrane-associated protein-like</fullName>
    </submittedName>
</protein>
<organism evidence="7 8">
    <name type="scientific">Saccoglossus kowalevskii</name>
    <name type="common">Acorn worm</name>
    <dbReference type="NCBI Taxonomy" id="10224"/>
    <lineage>
        <taxon>Eukaryota</taxon>
        <taxon>Metazoa</taxon>
        <taxon>Hemichordata</taxon>
        <taxon>Enteropneusta</taxon>
        <taxon>Harrimaniidae</taxon>
        <taxon>Saccoglossus</taxon>
    </lineage>
</organism>
<evidence type="ECO:0000256" key="4">
    <source>
        <dbReference type="SAM" id="MobiDB-lite"/>
    </source>
</evidence>
<evidence type="ECO:0000256" key="3">
    <source>
        <dbReference type="ARBA" id="ARBA00023180"/>
    </source>
</evidence>
<comment type="similarity">
    <text evidence="1">Belongs to the strictosidine synthase family.</text>
</comment>
<evidence type="ECO:0000259" key="6">
    <source>
        <dbReference type="Pfam" id="PF03088"/>
    </source>
</evidence>
<name>A0ABM0MQ45_SACKO</name>
<dbReference type="Pfam" id="PF20067">
    <property type="entry name" value="SSL_N"/>
    <property type="match status" value="1"/>
</dbReference>
<gene>
    <name evidence="8" type="primary">LOC102810283</name>
</gene>
<evidence type="ECO:0000313" key="8">
    <source>
        <dbReference type="RefSeq" id="XP_006822136.1"/>
    </source>
</evidence>
<feature type="compositionally biased region" description="Low complexity" evidence="4">
    <location>
        <begin position="425"/>
        <end position="434"/>
    </location>
</feature>
<keyword evidence="5" id="KW-0472">Membrane</keyword>
<keyword evidence="5" id="KW-0812">Transmembrane</keyword>
<dbReference type="Proteomes" id="UP000694865">
    <property type="component" value="Unplaced"/>
</dbReference>
<dbReference type="PANTHER" id="PTHR10426:SF88">
    <property type="entry name" value="ADIPOCYTE PLASMA MEMBRANE-ASSOCIATED PROTEIN HEMOMUCIN-RELATED"/>
    <property type="match status" value="1"/>
</dbReference>
<dbReference type="Pfam" id="PF03088">
    <property type="entry name" value="Str_synth"/>
    <property type="match status" value="1"/>
</dbReference>
<keyword evidence="3" id="KW-0325">Glycoprotein</keyword>